<dbReference type="Gene3D" id="1.10.472.150">
    <property type="entry name" value="Glucose-regulated metallo-peptidase M90, N-terminal domain"/>
    <property type="match status" value="1"/>
</dbReference>
<accession>A0ABS9VCB4</accession>
<gene>
    <name evidence="1" type="ORF">MM213_09325</name>
</gene>
<dbReference type="EMBL" id="JAKZGO010000006">
    <property type="protein sequence ID" value="MCH7413685.1"/>
    <property type="molecule type" value="Genomic_DNA"/>
</dbReference>
<dbReference type="Gene3D" id="3.40.390.10">
    <property type="entry name" value="Collagenase (Catalytic Domain)"/>
    <property type="match status" value="1"/>
</dbReference>
<evidence type="ECO:0000313" key="1">
    <source>
        <dbReference type="EMBL" id="MCH7413685.1"/>
    </source>
</evidence>
<keyword evidence="2" id="KW-1185">Reference proteome</keyword>
<dbReference type="Pfam" id="PF06167">
    <property type="entry name" value="Peptidase_M90"/>
    <property type="match status" value="1"/>
</dbReference>
<dbReference type="InterPro" id="IPR010384">
    <property type="entry name" value="MtfA_fam"/>
</dbReference>
<reference evidence="1" key="1">
    <citation type="submission" date="2022-03" db="EMBL/GenBank/DDBJ databases">
        <title>De novo assembled genomes of Belliella spp. (Cyclobacteriaceae) strains.</title>
        <authorList>
            <person name="Szabo A."/>
            <person name="Korponai K."/>
            <person name="Felfoldi T."/>
        </authorList>
    </citation>
    <scope>NUCLEOTIDE SEQUENCE</scope>
    <source>
        <strain evidence="1">DSM 111903</strain>
    </source>
</reference>
<protein>
    <submittedName>
        <fullName evidence="1">Zinc-dependent peptidase</fullName>
    </submittedName>
</protein>
<comment type="caution">
    <text evidence="1">The sequence shown here is derived from an EMBL/GenBank/DDBJ whole genome shotgun (WGS) entry which is preliminary data.</text>
</comment>
<evidence type="ECO:0000313" key="2">
    <source>
        <dbReference type="Proteomes" id="UP001165430"/>
    </source>
</evidence>
<dbReference type="InterPro" id="IPR042252">
    <property type="entry name" value="MtfA_N"/>
</dbReference>
<dbReference type="Proteomes" id="UP001165430">
    <property type="component" value="Unassembled WGS sequence"/>
</dbReference>
<sequence>MFVLTHLFFGIGELFYSSYKNFKVRIAKQKLSPQDINILSNLFPYYAGLSDIHKKEFVEKVEWFIAEKEFLPRGELKAVTQEMKLLISATAVKVTFGFQGMTLKHFRRILIYQDSYYSTINKQYHQGEVNPKLGVIVLSWENFVRGFIKNDDGVNLGIHEIAHAMKLENQIHYNRESNFFNPILWGKYSELAKSEIQKIRSQESSLFRSSAGVNEHEFFAVALEAFFEKSSKFKSYNERLYQSLVYLLRQDPLVLTKNSQGANS</sequence>
<dbReference type="PANTHER" id="PTHR30164:SF2">
    <property type="entry name" value="PROTEIN MTFA"/>
    <property type="match status" value="1"/>
</dbReference>
<dbReference type="SUPFAM" id="SSF55486">
    <property type="entry name" value="Metalloproteases ('zincins'), catalytic domain"/>
    <property type="match status" value="1"/>
</dbReference>
<proteinExistence type="predicted"/>
<dbReference type="PANTHER" id="PTHR30164">
    <property type="entry name" value="MTFA PEPTIDASE"/>
    <property type="match status" value="1"/>
</dbReference>
<dbReference type="InterPro" id="IPR024079">
    <property type="entry name" value="MetalloPept_cat_dom_sf"/>
</dbReference>
<name>A0ABS9VCB4_9BACT</name>
<dbReference type="RefSeq" id="WP_241411642.1">
    <property type="nucleotide sequence ID" value="NZ_JAKZGO010000006.1"/>
</dbReference>
<organism evidence="1 2">
    <name type="scientific">Belliella alkalica</name>
    <dbReference type="NCBI Taxonomy" id="1730871"/>
    <lineage>
        <taxon>Bacteria</taxon>
        <taxon>Pseudomonadati</taxon>
        <taxon>Bacteroidota</taxon>
        <taxon>Cytophagia</taxon>
        <taxon>Cytophagales</taxon>
        <taxon>Cyclobacteriaceae</taxon>
        <taxon>Belliella</taxon>
    </lineage>
</organism>
<dbReference type="CDD" id="cd20170">
    <property type="entry name" value="Peptidase_M90-like"/>
    <property type="match status" value="1"/>
</dbReference>